<gene>
    <name evidence="1" type="ORF">AYJ54_37340</name>
</gene>
<proteinExistence type="predicted"/>
<sequence>MSANTEDLDALQLVSRAAILCGGRQLIDLGVPGVVITELALLCQGEKALPPERMGRPAKSMVAALKHSLTIGAISAQYLLRGVAGSRSLTQDSFLWTRMKPALFKTVHLRWAARWGW</sequence>
<evidence type="ECO:0000313" key="1">
    <source>
        <dbReference type="EMBL" id="OAF17017.1"/>
    </source>
</evidence>
<dbReference type="AlphaFoldDB" id="A0A176Z9F2"/>
<reference evidence="1 2" key="1">
    <citation type="submission" date="2016-03" db="EMBL/GenBank/DDBJ databases">
        <title>Draft Genome Sequence of the Strain BR 10245 (Bradyrhizobium sp.) isolated from nodules of Centrolobium paraense.</title>
        <authorList>
            <person name="Simoes-Araujo J.L.Sr."/>
            <person name="Barauna A.C."/>
            <person name="Silva K."/>
            <person name="Zilli J.E."/>
        </authorList>
    </citation>
    <scope>NUCLEOTIDE SEQUENCE [LARGE SCALE GENOMIC DNA]</scope>
    <source>
        <strain evidence="1 2">BR 10245</strain>
    </source>
</reference>
<name>A0A176Z9F2_9BRAD</name>
<protein>
    <submittedName>
        <fullName evidence="1">Uncharacterized protein</fullName>
    </submittedName>
</protein>
<dbReference type="EMBL" id="LUUB01000005">
    <property type="protein sequence ID" value="OAF17017.1"/>
    <property type="molecule type" value="Genomic_DNA"/>
</dbReference>
<evidence type="ECO:0000313" key="2">
    <source>
        <dbReference type="Proteomes" id="UP000076959"/>
    </source>
</evidence>
<keyword evidence="2" id="KW-1185">Reference proteome</keyword>
<accession>A0A176Z9F2</accession>
<dbReference type="Proteomes" id="UP000076959">
    <property type="component" value="Unassembled WGS sequence"/>
</dbReference>
<organism evidence="1 2">
    <name type="scientific">Bradyrhizobium centrolobii</name>
    <dbReference type="NCBI Taxonomy" id="1505087"/>
    <lineage>
        <taxon>Bacteria</taxon>
        <taxon>Pseudomonadati</taxon>
        <taxon>Pseudomonadota</taxon>
        <taxon>Alphaproteobacteria</taxon>
        <taxon>Hyphomicrobiales</taxon>
        <taxon>Nitrobacteraceae</taxon>
        <taxon>Bradyrhizobium</taxon>
    </lineage>
</organism>
<comment type="caution">
    <text evidence="1">The sequence shown here is derived from an EMBL/GenBank/DDBJ whole genome shotgun (WGS) entry which is preliminary data.</text>
</comment>